<keyword evidence="3 7" id="KW-0728">SH3 domain</keyword>
<evidence type="ECO:0000256" key="8">
    <source>
        <dbReference type="SAM" id="MobiDB-lite"/>
    </source>
</evidence>
<organism evidence="10 11">
    <name type="scientific">Salvelinus namaycush</name>
    <name type="common">Lake trout</name>
    <name type="synonym">Salmo namaycush</name>
    <dbReference type="NCBI Taxonomy" id="8040"/>
    <lineage>
        <taxon>Eukaryota</taxon>
        <taxon>Metazoa</taxon>
        <taxon>Chordata</taxon>
        <taxon>Craniata</taxon>
        <taxon>Vertebrata</taxon>
        <taxon>Euteleostomi</taxon>
        <taxon>Actinopterygii</taxon>
        <taxon>Neopterygii</taxon>
        <taxon>Teleostei</taxon>
        <taxon>Protacanthopterygii</taxon>
        <taxon>Salmoniformes</taxon>
        <taxon>Salmonidae</taxon>
        <taxon>Salmoninae</taxon>
        <taxon>Salvelinus</taxon>
    </lineage>
</organism>
<comment type="subcellular location">
    <subcellularLocation>
        <location evidence="1">Cytoplasm</location>
    </subcellularLocation>
</comment>
<dbReference type="InterPro" id="IPR011990">
    <property type="entry name" value="TPR-like_helical_dom_sf"/>
</dbReference>
<dbReference type="GO" id="GO:0042554">
    <property type="term" value="P:superoxide anion generation"/>
    <property type="evidence" value="ECO:0007669"/>
    <property type="project" value="TreeGrafter"/>
</dbReference>
<dbReference type="GO" id="GO:0016176">
    <property type="term" value="F:superoxide-generating NADPH oxidase activator activity"/>
    <property type="evidence" value="ECO:0007669"/>
    <property type="project" value="TreeGrafter"/>
</dbReference>
<evidence type="ECO:0000256" key="2">
    <source>
        <dbReference type="ARBA" id="ARBA00008051"/>
    </source>
</evidence>
<evidence type="ECO:0000313" key="10">
    <source>
        <dbReference type="Proteomes" id="UP000808372"/>
    </source>
</evidence>
<dbReference type="AlphaFoldDB" id="A0A8U1H4B3"/>
<dbReference type="PANTHER" id="PTHR15175">
    <property type="entry name" value="NEUTROPHIL CYTOSOLIC FACTOR 2, NEUTROPHIL NADPH OXIDASE FACTOR 2"/>
    <property type="match status" value="1"/>
</dbReference>
<evidence type="ECO:0000256" key="5">
    <source>
        <dbReference type="ARBA" id="ARBA00022737"/>
    </source>
</evidence>
<dbReference type="RefSeq" id="XP_038868921.1">
    <property type="nucleotide sequence ID" value="XM_039012993.1"/>
</dbReference>
<keyword evidence="10" id="KW-1185">Reference proteome</keyword>
<proteinExistence type="inferred from homology"/>
<sequence>MLYTELLRLWDEAVKAVDARDWQGALSKLNQITEPTSRTLFLTASAHLALGQLEPAIQALDQTIAKDERLAVGFFQRSGTLIMASRLEEALNDCISAQKHMRGNVVIDYRQLGLRYKLYSWQVLYNAAAVHSRLNQLDKARDILLSASQEKGGGGRGLEVALHSISKGEVLPVLLVPEGEVFRPRKQDVEQLGQRDFLGKPMKPGYYEPKVDRVKDSRYMRLRNPYMSQAPGQLTVPGGAIVFLFSDADRDGLAMVIHDGQKGLVPMTLLDPVDVNKSKGRNKNKSIPSGIPLPPGLKPPTRPQSQLSHEEPPQERPDREASPPSYLPTTSTPPPRYPSTVDSPTELTEDPLANRTFLYQMVALYDYAAEGPEDLEFSEGDTIDILGEVNEEWLEGHCAGNIGIFPSLFAYREGEAPSTIDRMTMLLSNKE</sequence>
<dbReference type="KEGG" id="snh:120062941"/>
<dbReference type="PRINTS" id="PR00452">
    <property type="entry name" value="SH3DOMAIN"/>
</dbReference>
<evidence type="ECO:0000256" key="3">
    <source>
        <dbReference type="ARBA" id="ARBA00022443"/>
    </source>
</evidence>
<dbReference type="GO" id="GO:0005737">
    <property type="term" value="C:cytoplasm"/>
    <property type="evidence" value="ECO:0007669"/>
    <property type="project" value="UniProtKB-SubCell"/>
</dbReference>
<gene>
    <name evidence="11" type="primary">LOC120062941</name>
</gene>
<dbReference type="InterPro" id="IPR051864">
    <property type="entry name" value="NCF2_NOXA1"/>
</dbReference>
<dbReference type="PRINTS" id="PR00499">
    <property type="entry name" value="P67PHOX"/>
</dbReference>
<feature type="compositionally biased region" description="Pro residues" evidence="8">
    <location>
        <begin position="291"/>
        <end position="302"/>
    </location>
</feature>
<dbReference type="SUPFAM" id="SSF50044">
    <property type="entry name" value="SH3-domain"/>
    <property type="match status" value="2"/>
</dbReference>
<dbReference type="FunFam" id="1.25.40.10:FF:000017">
    <property type="entry name" value="NADPH oxidase regulator NoxR"/>
    <property type="match status" value="1"/>
</dbReference>
<feature type="domain" description="SH3" evidence="9">
    <location>
        <begin position="356"/>
        <end position="415"/>
    </location>
</feature>
<evidence type="ECO:0000256" key="1">
    <source>
        <dbReference type="ARBA" id="ARBA00004496"/>
    </source>
</evidence>
<evidence type="ECO:0000256" key="4">
    <source>
        <dbReference type="ARBA" id="ARBA00022490"/>
    </source>
</evidence>
<dbReference type="Gene3D" id="1.25.40.10">
    <property type="entry name" value="Tetratricopeptide repeat domain"/>
    <property type="match status" value="1"/>
</dbReference>
<keyword evidence="4" id="KW-0963">Cytoplasm</keyword>
<feature type="compositionally biased region" description="Basic and acidic residues" evidence="8">
    <location>
        <begin position="308"/>
        <end position="321"/>
    </location>
</feature>
<name>A0A8U1H4B3_SALNM</name>
<evidence type="ECO:0000259" key="9">
    <source>
        <dbReference type="PROSITE" id="PS50002"/>
    </source>
</evidence>
<dbReference type="PANTHER" id="PTHR15175:SF4">
    <property type="entry name" value="NADPH OXIDASE ACTIVATOR 1"/>
    <property type="match status" value="1"/>
</dbReference>
<reference evidence="11" key="1">
    <citation type="submission" date="2025-08" db="UniProtKB">
        <authorList>
            <consortium name="RefSeq"/>
        </authorList>
    </citation>
    <scope>IDENTIFICATION</scope>
    <source>
        <tissue evidence="11">White muscle</tissue>
    </source>
</reference>
<accession>A0A8U1H4B3</accession>
<dbReference type="Proteomes" id="UP000808372">
    <property type="component" value="Chromosome 18"/>
</dbReference>
<dbReference type="InterPro" id="IPR036028">
    <property type="entry name" value="SH3-like_dom_sf"/>
</dbReference>
<evidence type="ECO:0000313" key="11">
    <source>
        <dbReference type="RefSeq" id="XP_038868921.1"/>
    </source>
</evidence>
<dbReference type="SMART" id="SM00326">
    <property type="entry name" value="SH3"/>
    <property type="match status" value="2"/>
</dbReference>
<feature type="region of interest" description="Disordered" evidence="8">
    <location>
        <begin position="275"/>
        <end position="349"/>
    </location>
</feature>
<evidence type="ECO:0000256" key="7">
    <source>
        <dbReference type="PROSITE-ProRule" id="PRU00192"/>
    </source>
</evidence>
<keyword evidence="5" id="KW-0677">Repeat</keyword>
<keyword evidence="6" id="KW-0802">TPR repeat</keyword>
<dbReference type="PROSITE" id="PS50002">
    <property type="entry name" value="SH3"/>
    <property type="match status" value="1"/>
</dbReference>
<dbReference type="Pfam" id="PF00018">
    <property type="entry name" value="SH3_1"/>
    <property type="match status" value="1"/>
</dbReference>
<comment type="similarity">
    <text evidence="2">Belongs to the NCF2/NOXA1 family.</text>
</comment>
<dbReference type="Gene3D" id="2.30.30.40">
    <property type="entry name" value="SH3 Domains"/>
    <property type="match status" value="2"/>
</dbReference>
<dbReference type="SUPFAM" id="SSF48452">
    <property type="entry name" value="TPR-like"/>
    <property type="match status" value="1"/>
</dbReference>
<dbReference type="GeneID" id="120062941"/>
<dbReference type="InterPro" id="IPR001452">
    <property type="entry name" value="SH3_domain"/>
</dbReference>
<protein>
    <submittedName>
        <fullName evidence="11">Neutrophil cytosol factor 2-like</fullName>
    </submittedName>
</protein>
<evidence type="ECO:0000256" key="6">
    <source>
        <dbReference type="ARBA" id="ARBA00022803"/>
    </source>
</evidence>